<keyword evidence="2" id="KW-1185">Reference proteome</keyword>
<evidence type="ECO:0000313" key="1">
    <source>
        <dbReference type="EMBL" id="GJN91502.1"/>
    </source>
</evidence>
<evidence type="ECO:0000313" key="2">
    <source>
        <dbReference type="Proteomes" id="UP001342314"/>
    </source>
</evidence>
<proteinExistence type="predicted"/>
<comment type="caution">
    <text evidence="1">The sequence shown here is derived from an EMBL/GenBank/DDBJ whole genome shotgun (WGS) entry which is preliminary data.</text>
</comment>
<evidence type="ECO:0008006" key="3">
    <source>
        <dbReference type="Google" id="ProtNLM"/>
    </source>
</evidence>
<protein>
    <recommendedName>
        <fullName evidence="3">Antifreeze protein</fullName>
    </recommendedName>
</protein>
<dbReference type="Proteomes" id="UP001342314">
    <property type="component" value="Unassembled WGS sequence"/>
</dbReference>
<gene>
    <name evidence="1" type="ORF">Rhopal_004525-T1</name>
</gene>
<reference evidence="1 2" key="1">
    <citation type="submission" date="2021-12" db="EMBL/GenBank/DDBJ databases">
        <title>High titer production of polyol ester of fatty acids by Rhodotorula paludigena BS15 towards product separation-free biomass refinery.</title>
        <authorList>
            <person name="Mano J."/>
            <person name="Ono H."/>
            <person name="Tanaka T."/>
            <person name="Naito K."/>
            <person name="Sushida H."/>
            <person name="Ike M."/>
            <person name="Tokuyasu K."/>
            <person name="Kitaoka M."/>
        </authorList>
    </citation>
    <scope>NUCLEOTIDE SEQUENCE [LARGE SCALE GENOMIC DNA]</scope>
    <source>
        <strain evidence="1 2">BS15</strain>
    </source>
</reference>
<sequence length="152" mass="15076">MRRNSCCGAVGNICPSTLPNGVGPVLCQGGHWSYAAGACINTASDPSNCGAVGTVCIAPTGTKSVACAAGLCLSTECEDGYSLTGGTCAAVPFSSDANNCGEVGNVCPDSFANGSGSTCQNGACRPVSCNVGYDWDAEAGACIDVRSDAQNW</sequence>
<dbReference type="EMBL" id="BQKY01000009">
    <property type="protein sequence ID" value="GJN91502.1"/>
    <property type="molecule type" value="Genomic_DNA"/>
</dbReference>
<organism evidence="1 2">
    <name type="scientific">Rhodotorula paludigena</name>
    <dbReference type="NCBI Taxonomy" id="86838"/>
    <lineage>
        <taxon>Eukaryota</taxon>
        <taxon>Fungi</taxon>
        <taxon>Dikarya</taxon>
        <taxon>Basidiomycota</taxon>
        <taxon>Pucciniomycotina</taxon>
        <taxon>Microbotryomycetes</taxon>
        <taxon>Sporidiobolales</taxon>
        <taxon>Sporidiobolaceae</taxon>
        <taxon>Rhodotorula</taxon>
    </lineage>
</organism>
<name>A0AAV5GPT0_9BASI</name>
<dbReference type="AlphaFoldDB" id="A0AAV5GPT0"/>
<accession>A0AAV5GPT0</accession>